<organism evidence="1 2">
    <name type="scientific">Mucilaginibacter rubeus</name>
    <dbReference type="NCBI Taxonomy" id="2027860"/>
    <lineage>
        <taxon>Bacteria</taxon>
        <taxon>Pseudomonadati</taxon>
        <taxon>Bacteroidota</taxon>
        <taxon>Sphingobacteriia</taxon>
        <taxon>Sphingobacteriales</taxon>
        <taxon>Sphingobacteriaceae</taxon>
        <taxon>Mucilaginibacter</taxon>
    </lineage>
</organism>
<dbReference type="EMBL" id="CP043450">
    <property type="protein sequence ID" value="QEM09108.1"/>
    <property type="molecule type" value="Genomic_DNA"/>
</dbReference>
<reference evidence="1" key="1">
    <citation type="submission" date="2019-08" db="EMBL/GenBank/DDBJ databases">
        <title>Comparative genome analysis confer to the adaptation heavy metal polluted environment.</title>
        <authorList>
            <person name="Li Y."/>
        </authorList>
    </citation>
    <scope>NUCLEOTIDE SEQUENCE [LARGE SCALE GENOMIC DNA]</scope>
    <source>
        <strain evidence="1">P1</strain>
    </source>
</reference>
<dbReference type="AlphaFoldDB" id="A0A5C1HWC1"/>
<sequence>MNKIHIFKVVIFLLGLIMVPGLVHAQYSYEYVGGTARVSLLVGSLPPDNDSNAAKLQIDVFGGGWGSNNTGVTTYYVGNRGGLIIHQVTNGNATSSFTIKAYSNPNGNTDIYIINTQDWPAFSVKSCKLGNGGQSQLQTITSQTPTGTDITPAILPVLITDANGNVAINTNDTKGYKFAVNGSAVATSVTVKLNNVWPDYVFKPSYQLPSLSEVKTYIDQNQHLPEIPSEQEIAKDGQNLGEMNKLLLKKVEELTLYLIEKDRKEKELEGRLQTLEQQLKSNGR</sequence>
<name>A0A5C1HWC1_9SPHI</name>
<dbReference type="OrthoDB" id="9808753at2"/>
<evidence type="ECO:0000313" key="2">
    <source>
        <dbReference type="Proteomes" id="UP000251402"/>
    </source>
</evidence>
<dbReference type="RefSeq" id="WP_112569757.1">
    <property type="nucleotide sequence ID" value="NZ_CP043450.1"/>
</dbReference>
<evidence type="ECO:0000313" key="1">
    <source>
        <dbReference type="EMBL" id="QEM09108.1"/>
    </source>
</evidence>
<keyword evidence="2" id="KW-1185">Reference proteome</keyword>
<dbReference type="Proteomes" id="UP000251402">
    <property type="component" value="Chromosome"/>
</dbReference>
<dbReference type="KEGG" id="mrub:DEO27_003445"/>
<gene>
    <name evidence="1" type="ORF">DEO27_003445</name>
</gene>
<protein>
    <submittedName>
        <fullName evidence="1">Uncharacterized protein</fullName>
    </submittedName>
</protein>
<accession>A0A5C1HWC1</accession>
<proteinExistence type="predicted"/>